<dbReference type="AlphaFoldDB" id="A0A1M7XVY9"/>
<dbReference type="Gene3D" id="3.30.413.10">
    <property type="entry name" value="Sulfite Reductase Hemoprotein, domain 1"/>
    <property type="match status" value="1"/>
</dbReference>
<dbReference type="InterPro" id="IPR005117">
    <property type="entry name" value="NiRdtase/SiRdtase_haem-b_fer"/>
</dbReference>
<gene>
    <name evidence="9" type="ORF">SAMN02745220_00195</name>
</gene>
<feature type="domain" description="Nitrite/sulphite reductase 4Fe-4S" evidence="7">
    <location>
        <begin position="79"/>
        <end position="197"/>
    </location>
</feature>
<evidence type="ECO:0000259" key="8">
    <source>
        <dbReference type="Pfam" id="PF03460"/>
    </source>
</evidence>
<dbReference type="EMBL" id="FRFE01000001">
    <property type="protein sequence ID" value="SHO42871.1"/>
    <property type="molecule type" value="Genomic_DNA"/>
</dbReference>
<dbReference type="GO" id="GO:0051539">
    <property type="term" value="F:4 iron, 4 sulfur cluster binding"/>
    <property type="evidence" value="ECO:0007669"/>
    <property type="project" value="UniProtKB-KW"/>
</dbReference>
<evidence type="ECO:0000256" key="6">
    <source>
        <dbReference type="ARBA" id="ARBA00023014"/>
    </source>
</evidence>
<dbReference type="InterPro" id="IPR006067">
    <property type="entry name" value="NO2/SO3_Rdtase_4Fe4S_dom"/>
</dbReference>
<evidence type="ECO:0000313" key="10">
    <source>
        <dbReference type="Proteomes" id="UP000184603"/>
    </source>
</evidence>
<dbReference type="InterPro" id="IPR045854">
    <property type="entry name" value="NO2/SO3_Rdtase_4Fe4S_sf"/>
</dbReference>
<evidence type="ECO:0000313" key="9">
    <source>
        <dbReference type="EMBL" id="SHO42871.1"/>
    </source>
</evidence>
<dbReference type="SUPFAM" id="SSF55124">
    <property type="entry name" value="Nitrite/Sulfite reductase N-terminal domain-like"/>
    <property type="match status" value="1"/>
</dbReference>
<dbReference type="RefSeq" id="WP_073611563.1">
    <property type="nucleotide sequence ID" value="NZ_FRFE01000001.1"/>
</dbReference>
<keyword evidence="2" id="KW-0349">Heme</keyword>
<dbReference type="GO" id="GO:0016491">
    <property type="term" value="F:oxidoreductase activity"/>
    <property type="evidence" value="ECO:0007669"/>
    <property type="project" value="UniProtKB-KW"/>
</dbReference>
<dbReference type="OrthoDB" id="5431199at2"/>
<evidence type="ECO:0000259" key="7">
    <source>
        <dbReference type="Pfam" id="PF01077"/>
    </source>
</evidence>
<evidence type="ECO:0000256" key="1">
    <source>
        <dbReference type="ARBA" id="ARBA00022485"/>
    </source>
</evidence>
<keyword evidence="3" id="KW-0479">Metal-binding</keyword>
<keyword evidence="10" id="KW-1185">Reference proteome</keyword>
<evidence type="ECO:0000256" key="3">
    <source>
        <dbReference type="ARBA" id="ARBA00022723"/>
    </source>
</evidence>
<accession>A0A1M7XVY9</accession>
<dbReference type="GO" id="GO:0020037">
    <property type="term" value="F:heme binding"/>
    <property type="evidence" value="ECO:0007669"/>
    <property type="project" value="InterPro"/>
</dbReference>
<keyword evidence="5" id="KW-0408">Iron</keyword>
<evidence type="ECO:0000256" key="2">
    <source>
        <dbReference type="ARBA" id="ARBA00022617"/>
    </source>
</evidence>
<dbReference type="InterPro" id="IPR036136">
    <property type="entry name" value="Nit/Sulf_reduc_fer-like_dom_sf"/>
</dbReference>
<evidence type="ECO:0000256" key="5">
    <source>
        <dbReference type="ARBA" id="ARBA00023004"/>
    </source>
</evidence>
<keyword evidence="6" id="KW-0411">Iron-sulfur</keyword>
<dbReference type="PANTHER" id="PTHR32439:SF9">
    <property type="entry name" value="BLR3264 PROTEIN"/>
    <property type="match status" value="1"/>
</dbReference>
<keyword evidence="1" id="KW-0004">4Fe-4S</keyword>
<dbReference type="Pfam" id="PF01077">
    <property type="entry name" value="NIR_SIR"/>
    <property type="match status" value="1"/>
</dbReference>
<sequence length="205" mass="22738">MSEVKKVSITVLLPSGMLPLEWMAAAQRIAVQYSLRIYLSNAQNLRFIDVPEDVADTIKAELQALGCELKGPGKFPIPKVCIGQGHCNLGLIDTEKLSNRILEKFSSRAHTKAKFKIAVAACPLSCSDTKTSDIGIVATRIGFEVFAGGKGGPFPKVGRRIERNCDEERMLEIIAELVEFHDQKTEQKQRMNKLLDDAEFPFAEM</sequence>
<organism evidence="9 10">
    <name type="scientific">Desulfopila aestuarii DSM 18488</name>
    <dbReference type="NCBI Taxonomy" id="1121416"/>
    <lineage>
        <taxon>Bacteria</taxon>
        <taxon>Pseudomonadati</taxon>
        <taxon>Thermodesulfobacteriota</taxon>
        <taxon>Desulfobulbia</taxon>
        <taxon>Desulfobulbales</taxon>
        <taxon>Desulfocapsaceae</taxon>
        <taxon>Desulfopila</taxon>
    </lineage>
</organism>
<dbReference type="STRING" id="1121416.SAMN02745220_00195"/>
<dbReference type="Proteomes" id="UP000184603">
    <property type="component" value="Unassembled WGS sequence"/>
</dbReference>
<proteinExistence type="predicted"/>
<dbReference type="SUPFAM" id="SSF56014">
    <property type="entry name" value="Nitrite and sulphite reductase 4Fe-4S domain-like"/>
    <property type="match status" value="1"/>
</dbReference>
<feature type="domain" description="Nitrite/Sulfite reductase ferredoxin-like" evidence="8">
    <location>
        <begin position="7"/>
        <end position="64"/>
    </location>
</feature>
<reference evidence="9 10" key="1">
    <citation type="submission" date="2016-12" db="EMBL/GenBank/DDBJ databases">
        <authorList>
            <person name="Song W.-J."/>
            <person name="Kurnit D.M."/>
        </authorList>
    </citation>
    <scope>NUCLEOTIDE SEQUENCE [LARGE SCALE GENOMIC DNA]</scope>
    <source>
        <strain evidence="9 10">DSM 18488</strain>
    </source>
</reference>
<protein>
    <submittedName>
        <fullName evidence="9">Nitrite/Sulfite reductase ferredoxin-like half domain-containing protein</fullName>
    </submittedName>
</protein>
<keyword evidence="4" id="KW-0560">Oxidoreductase</keyword>
<dbReference type="Pfam" id="PF03460">
    <property type="entry name" value="NIR_SIR_ferr"/>
    <property type="match status" value="1"/>
</dbReference>
<name>A0A1M7XVY9_9BACT</name>
<dbReference type="PANTHER" id="PTHR32439">
    <property type="entry name" value="FERREDOXIN--NITRITE REDUCTASE, CHLOROPLASTIC"/>
    <property type="match status" value="1"/>
</dbReference>
<evidence type="ECO:0000256" key="4">
    <source>
        <dbReference type="ARBA" id="ARBA00023002"/>
    </source>
</evidence>
<dbReference type="InterPro" id="IPR051329">
    <property type="entry name" value="NIR_SIR_4Fe-4S"/>
</dbReference>
<dbReference type="GO" id="GO:0046872">
    <property type="term" value="F:metal ion binding"/>
    <property type="evidence" value="ECO:0007669"/>
    <property type="project" value="UniProtKB-KW"/>
</dbReference>